<name>M3VCA2_GORML</name>
<sequence>MNKSDAVKNQSNVHDGTVLISQFDNVARDGAYITILGRAETGAAEEMPTIVAFDLADLANVTNRRPAA</sequence>
<gene>
    <name evidence="1" type="ORF">GM1_041_00290</name>
</gene>
<reference evidence="1 2" key="1">
    <citation type="submission" date="2013-02" db="EMBL/GenBank/DDBJ databases">
        <title>Whole genome shotgun sequence of Gordonia malaquae NBRC 108250.</title>
        <authorList>
            <person name="Yoshida I."/>
            <person name="Hosoyama A."/>
            <person name="Tsuchikane K."/>
            <person name="Ando Y."/>
            <person name="Baba S."/>
            <person name="Ohji S."/>
            <person name="Hamada M."/>
            <person name="Tamura T."/>
            <person name="Yamazoe A."/>
            <person name="Yamazaki S."/>
            <person name="Fujita N."/>
        </authorList>
    </citation>
    <scope>NUCLEOTIDE SEQUENCE [LARGE SCALE GENOMIC DNA]</scope>
    <source>
        <strain evidence="1 2">NBRC 108250</strain>
    </source>
</reference>
<comment type="caution">
    <text evidence="1">The sequence shown here is derived from an EMBL/GenBank/DDBJ whole genome shotgun (WGS) entry which is preliminary data.</text>
</comment>
<keyword evidence="2" id="KW-1185">Reference proteome</keyword>
<proteinExistence type="predicted"/>
<evidence type="ECO:0000313" key="1">
    <source>
        <dbReference type="EMBL" id="GAC81658.1"/>
    </source>
</evidence>
<evidence type="ECO:0000313" key="2">
    <source>
        <dbReference type="Proteomes" id="UP000035009"/>
    </source>
</evidence>
<dbReference type="RefSeq" id="WP_008381601.1">
    <property type="nucleotide sequence ID" value="NZ_BAOP01000041.1"/>
</dbReference>
<dbReference type="STRING" id="410332.SAMN04488550_4190"/>
<accession>M3VCA2</accession>
<protein>
    <submittedName>
        <fullName evidence="1">Uncharacterized protein</fullName>
    </submittedName>
</protein>
<organism evidence="1 2">
    <name type="scientific">Gordonia malaquae NBRC 108250</name>
    <dbReference type="NCBI Taxonomy" id="1223542"/>
    <lineage>
        <taxon>Bacteria</taxon>
        <taxon>Bacillati</taxon>
        <taxon>Actinomycetota</taxon>
        <taxon>Actinomycetes</taxon>
        <taxon>Mycobacteriales</taxon>
        <taxon>Gordoniaceae</taxon>
        <taxon>Gordonia</taxon>
    </lineage>
</organism>
<dbReference type="Proteomes" id="UP000035009">
    <property type="component" value="Unassembled WGS sequence"/>
</dbReference>
<dbReference type="EMBL" id="BAOP01000041">
    <property type="protein sequence ID" value="GAC81658.1"/>
    <property type="molecule type" value="Genomic_DNA"/>
</dbReference>
<dbReference type="AlphaFoldDB" id="M3VCA2"/>